<keyword evidence="11" id="KW-1185">Reference proteome</keyword>
<dbReference type="AlphaFoldDB" id="A0A0C2HM22"/>
<keyword evidence="5" id="KW-0663">Pyridoxal phosphate</keyword>
<accession>A0A0C2HM22</accession>
<dbReference type="InterPro" id="IPR050596">
    <property type="entry name" value="AspAT/PAT-like"/>
</dbReference>
<reference evidence="9" key="3">
    <citation type="submission" date="2020-04" db="EMBL/GenBank/DDBJ databases">
        <authorList>
            <person name="Tanveer F."/>
            <person name="Xie Y."/>
            <person name="Shinwari Z.K."/>
        </authorList>
    </citation>
    <scope>NUCLEOTIDE SEQUENCE</scope>
    <source>
        <strain evidence="9">MOSEL-ME25</strain>
    </source>
</reference>
<dbReference type="Pfam" id="PF00155">
    <property type="entry name" value="Aminotran_1_2"/>
    <property type="match status" value="1"/>
</dbReference>
<dbReference type="GO" id="GO:0008483">
    <property type="term" value="F:transaminase activity"/>
    <property type="evidence" value="ECO:0007669"/>
    <property type="project" value="UniProtKB-KW"/>
</dbReference>
<evidence type="ECO:0000259" key="7">
    <source>
        <dbReference type="Pfam" id="PF00155"/>
    </source>
</evidence>
<evidence type="ECO:0000313" key="11">
    <source>
        <dbReference type="Proteomes" id="UP000527860"/>
    </source>
</evidence>
<evidence type="ECO:0000256" key="2">
    <source>
        <dbReference type="ARBA" id="ARBA00007441"/>
    </source>
</evidence>
<organism evidence="8 10">
    <name type="scientific">Salinicoccus roseus</name>
    <dbReference type="NCBI Taxonomy" id="45670"/>
    <lineage>
        <taxon>Bacteria</taxon>
        <taxon>Bacillati</taxon>
        <taxon>Bacillota</taxon>
        <taxon>Bacilli</taxon>
        <taxon>Bacillales</taxon>
        <taxon>Staphylococcaceae</taxon>
        <taxon>Salinicoccus</taxon>
    </lineage>
</organism>
<dbReference type="RefSeq" id="WP_040106059.1">
    <property type="nucleotide sequence ID" value="NZ_JABEVU030000001.1"/>
</dbReference>
<dbReference type="FunFam" id="3.40.640.10:FF:000033">
    <property type="entry name" value="Aspartate aminotransferase"/>
    <property type="match status" value="1"/>
</dbReference>
<comment type="similarity">
    <text evidence="2 6">Belongs to the class-I pyridoxal-phosphate-dependent aminotransferase family.</text>
</comment>
<evidence type="ECO:0000313" key="8">
    <source>
        <dbReference type="EMBL" id="KIH70601.1"/>
    </source>
</evidence>
<dbReference type="CDD" id="cd00609">
    <property type="entry name" value="AAT_like"/>
    <property type="match status" value="1"/>
</dbReference>
<dbReference type="GO" id="GO:0006520">
    <property type="term" value="P:amino acid metabolic process"/>
    <property type="evidence" value="ECO:0007669"/>
    <property type="project" value="InterPro"/>
</dbReference>
<sequence>MTLRINPIAKELQVPGIRVFANKAVQYTDGVNLTIGQPDFPTPENVKQAGSNAIMDGKTGYSHNAGLLPLRESVSRFFDETYGFKYEAEDEIVVTTGASEGLDSILRTVLEEGDEVILPSPSYSGYEALIKLNGGVPVHLDISQTDFKVTPDGLRDVITEKTKAIILNYPSNPTGISLNNEEAATLVDILKNEDLFVISDEIYSENTFAGVHVSFGSFPEIREKLFIVHGLSKSHAMTGWRLGFVLGPADLMKYVLRVHLNNSICASLPSQYAAIEALDNTREFPHKMNEIYMERRDFIYGKLNEMGLACEMPTGAFYIFPSVSQTSLDDMTFATRLLEEEHVAVVPGSTFSKEGADHIRISYASSMEQLEEGMTRIKRFVEGL</sequence>
<keyword evidence="3 6" id="KW-0032">Aminotransferase</keyword>
<dbReference type="SUPFAM" id="SSF53383">
    <property type="entry name" value="PLP-dependent transferases"/>
    <property type="match status" value="1"/>
</dbReference>
<dbReference type="EC" id="2.6.1.-" evidence="6"/>
<reference evidence="8 10" key="1">
    <citation type="submission" date="2015-01" db="EMBL/GenBank/DDBJ databases">
        <title>Genome sequences of high lactate-tolerant strain Salinicoccus roseus W12 with industrial interest.</title>
        <authorList>
            <person name="Wang H."/>
            <person name="Yu B."/>
        </authorList>
    </citation>
    <scope>NUCLEOTIDE SEQUENCE [LARGE SCALE GENOMIC DNA]</scope>
    <source>
        <strain evidence="8 10">W12</strain>
    </source>
</reference>
<dbReference type="GO" id="GO:0030170">
    <property type="term" value="F:pyridoxal phosphate binding"/>
    <property type="evidence" value="ECO:0007669"/>
    <property type="project" value="InterPro"/>
</dbReference>
<evidence type="ECO:0000256" key="5">
    <source>
        <dbReference type="ARBA" id="ARBA00022898"/>
    </source>
</evidence>
<dbReference type="GeneID" id="77845451"/>
<evidence type="ECO:0000256" key="1">
    <source>
        <dbReference type="ARBA" id="ARBA00001933"/>
    </source>
</evidence>
<dbReference type="PANTHER" id="PTHR46383">
    <property type="entry name" value="ASPARTATE AMINOTRANSFERASE"/>
    <property type="match status" value="1"/>
</dbReference>
<dbReference type="PRINTS" id="PR00753">
    <property type="entry name" value="ACCSYNTHASE"/>
</dbReference>
<reference evidence="11" key="2">
    <citation type="submission" date="2020-04" db="EMBL/GenBank/DDBJ databases">
        <title>Genome analysis and biological profiling of marine Cellulosimicrobium funkei MOSEL-ME6.</title>
        <authorList>
            <person name="Tanveer F."/>
            <person name="Xie Y."/>
            <person name="Shinwari Z.K."/>
        </authorList>
    </citation>
    <scope>NUCLEOTIDE SEQUENCE [LARGE SCALE GENOMIC DNA]</scope>
    <source>
        <strain evidence="11">MOSEL-ME25</strain>
    </source>
</reference>
<comment type="cofactor">
    <cofactor evidence="1 6">
        <name>pyridoxal 5'-phosphate</name>
        <dbReference type="ChEBI" id="CHEBI:597326"/>
    </cofactor>
</comment>
<dbReference type="STRING" id="45670.SN16_07775"/>
<gene>
    <name evidence="9" type="ORF">F7P68_0009150</name>
    <name evidence="8" type="ORF">SN16_07775</name>
</gene>
<dbReference type="InterPro" id="IPR004839">
    <property type="entry name" value="Aminotransferase_I/II_large"/>
</dbReference>
<dbReference type="Proteomes" id="UP000031546">
    <property type="component" value="Unassembled WGS sequence"/>
</dbReference>
<proteinExistence type="inferred from homology"/>
<reference evidence="9 11" key="4">
    <citation type="submission" date="2022-12" db="EMBL/GenBank/DDBJ databases">
        <title>Genome analysis and biological profiling of marine Salinicoccus roseus MOSEL-ME25.</title>
        <authorList>
            <person name="Mirza F.T."/>
            <person name="Xie Y."/>
            <person name="Shinwari Z.K."/>
        </authorList>
    </citation>
    <scope>NUCLEOTIDE SEQUENCE [LARGE SCALE GENOMIC DNA]</scope>
    <source>
        <strain evidence="9 11">MOSEL-ME25</strain>
    </source>
</reference>
<evidence type="ECO:0000313" key="9">
    <source>
        <dbReference type="EMBL" id="MDB0580697.1"/>
    </source>
</evidence>
<dbReference type="InterPro" id="IPR015422">
    <property type="entry name" value="PyrdxlP-dep_Trfase_small"/>
</dbReference>
<dbReference type="EMBL" id="JXII01000006">
    <property type="protein sequence ID" value="KIH70601.1"/>
    <property type="molecule type" value="Genomic_DNA"/>
</dbReference>
<dbReference type="PROSITE" id="PS00105">
    <property type="entry name" value="AA_TRANSFER_CLASS_1"/>
    <property type="match status" value="1"/>
</dbReference>
<evidence type="ECO:0000313" key="10">
    <source>
        <dbReference type="Proteomes" id="UP000031546"/>
    </source>
</evidence>
<dbReference type="Gene3D" id="3.90.1150.10">
    <property type="entry name" value="Aspartate Aminotransferase, domain 1"/>
    <property type="match status" value="1"/>
</dbReference>
<keyword evidence="4 6" id="KW-0808">Transferase</keyword>
<evidence type="ECO:0000256" key="4">
    <source>
        <dbReference type="ARBA" id="ARBA00022679"/>
    </source>
</evidence>
<evidence type="ECO:0000256" key="6">
    <source>
        <dbReference type="RuleBase" id="RU000481"/>
    </source>
</evidence>
<dbReference type="Proteomes" id="UP000527860">
    <property type="component" value="Unassembled WGS sequence"/>
</dbReference>
<name>A0A0C2HM22_9STAP</name>
<dbReference type="PANTHER" id="PTHR46383:SF4">
    <property type="entry name" value="AMINOTRANSFERASE"/>
    <property type="match status" value="1"/>
</dbReference>
<protein>
    <recommendedName>
        <fullName evidence="6">Aminotransferase</fullName>
        <ecNumber evidence="6">2.6.1.-</ecNumber>
    </recommendedName>
</protein>
<comment type="caution">
    <text evidence="8">The sequence shown here is derived from an EMBL/GenBank/DDBJ whole genome shotgun (WGS) entry which is preliminary data.</text>
</comment>
<dbReference type="InterPro" id="IPR015421">
    <property type="entry name" value="PyrdxlP-dep_Trfase_major"/>
</dbReference>
<dbReference type="InterPro" id="IPR004838">
    <property type="entry name" value="NHTrfase_class1_PyrdxlP-BS"/>
</dbReference>
<dbReference type="OrthoDB" id="9802328at2"/>
<dbReference type="Gene3D" id="3.40.640.10">
    <property type="entry name" value="Type I PLP-dependent aspartate aminotransferase-like (Major domain)"/>
    <property type="match status" value="1"/>
</dbReference>
<evidence type="ECO:0000256" key="3">
    <source>
        <dbReference type="ARBA" id="ARBA00022576"/>
    </source>
</evidence>
<dbReference type="InterPro" id="IPR015424">
    <property type="entry name" value="PyrdxlP-dep_Trfase"/>
</dbReference>
<feature type="domain" description="Aminotransferase class I/classII large" evidence="7">
    <location>
        <begin position="29"/>
        <end position="377"/>
    </location>
</feature>
<dbReference type="EMBL" id="JABEVU030000001">
    <property type="protein sequence ID" value="MDB0580697.1"/>
    <property type="molecule type" value="Genomic_DNA"/>
</dbReference>